<dbReference type="AlphaFoldDB" id="A0A8H4RCR7"/>
<evidence type="ECO:0000313" key="2">
    <source>
        <dbReference type="EMBL" id="KAF4626334.1"/>
    </source>
</evidence>
<protein>
    <submittedName>
        <fullName evidence="2">Uncharacterized protein</fullName>
    </submittedName>
</protein>
<keyword evidence="3" id="KW-1185">Reference proteome</keyword>
<dbReference type="EMBL" id="JAAMPI010001173">
    <property type="protein sequence ID" value="KAF4626334.1"/>
    <property type="molecule type" value="Genomic_DNA"/>
</dbReference>
<reference evidence="2 3" key="1">
    <citation type="submission" date="2020-03" db="EMBL/GenBank/DDBJ databases">
        <title>Draft Genome Sequence of Cudoniella acicularis.</title>
        <authorList>
            <person name="Buettner E."/>
            <person name="Kellner H."/>
        </authorList>
    </citation>
    <scope>NUCLEOTIDE SEQUENCE [LARGE SCALE GENOMIC DNA]</scope>
    <source>
        <strain evidence="2 3">DSM 108380</strain>
    </source>
</reference>
<evidence type="ECO:0000256" key="1">
    <source>
        <dbReference type="SAM" id="MobiDB-lite"/>
    </source>
</evidence>
<accession>A0A8H4RCR7</accession>
<proteinExistence type="predicted"/>
<organism evidence="2 3">
    <name type="scientific">Cudoniella acicularis</name>
    <dbReference type="NCBI Taxonomy" id="354080"/>
    <lineage>
        <taxon>Eukaryota</taxon>
        <taxon>Fungi</taxon>
        <taxon>Dikarya</taxon>
        <taxon>Ascomycota</taxon>
        <taxon>Pezizomycotina</taxon>
        <taxon>Leotiomycetes</taxon>
        <taxon>Helotiales</taxon>
        <taxon>Tricladiaceae</taxon>
        <taxon>Cudoniella</taxon>
    </lineage>
</organism>
<feature type="region of interest" description="Disordered" evidence="1">
    <location>
        <begin position="138"/>
        <end position="187"/>
    </location>
</feature>
<name>A0A8H4RCR7_9HELO</name>
<gene>
    <name evidence="2" type="ORF">G7Y89_g11826</name>
</gene>
<feature type="compositionally biased region" description="Basic and acidic residues" evidence="1">
    <location>
        <begin position="169"/>
        <end position="187"/>
    </location>
</feature>
<comment type="caution">
    <text evidence="2">The sequence shown here is derived from an EMBL/GenBank/DDBJ whole genome shotgun (WGS) entry which is preliminary data.</text>
</comment>
<dbReference type="Proteomes" id="UP000566819">
    <property type="component" value="Unassembled WGS sequence"/>
</dbReference>
<sequence>MARQQNNGLKKREAVPISLYEFWCPFPHRTLKRGGLEDFLVEFWLTSQGLQSLSLEISQNAILRDAFPYRFYIPPFKMPSMSTLRRPLGPITRNNGRGKELTPKMRNKVYALSENSYSVTYNIGRYKLSRGAIRYTLENESSRPESNASMPRPEAPDAYEEGSEGTQIDTREIESYGEFRADDGENC</sequence>
<evidence type="ECO:0000313" key="3">
    <source>
        <dbReference type="Proteomes" id="UP000566819"/>
    </source>
</evidence>